<dbReference type="Pfam" id="PF08933">
    <property type="entry name" value="PrnB"/>
    <property type="match status" value="1"/>
</dbReference>
<dbReference type="RefSeq" id="WP_044575085.1">
    <property type="nucleotide sequence ID" value="NZ_CP061007.1"/>
</dbReference>
<evidence type="ECO:0000313" key="1">
    <source>
        <dbReference type="EMBL" id="PKW17974.1"/>
    </source>
</evidence>
<accession>A0A2N3Y4Z1</accession>
<dbReference type="STRING" id="994479.GCA_000194155_05860"/>
<dbReference type="Gene3D" id="1.20.58.480">
    <property type="match status" value="1"/>
</dbReference>
<dbReference type="GO" id="GO:0020037">
    <property type="term" value="F:heme binding"/>
    <property type="evidence" value="ECO:0007669"/>
    <property type="project" value="InterPro"/>
</dbReference>
<protein>
    <submittedName>
        <fullName evidence="1">Uncharacterized protein DUF1864</fullName>
    </submittedName>
</protein>
<dbReference type="InterPro" id="IPR037217">
    <property type="entry name" value="Trp/Indoleamine_2_3_dOase-like"/>
</dbReference>
<dbReference type="GO" id="GO:0046872">
    <property type="term" value="F:metal ion binding"/>
    <property type="evidence" value="ECO:0007669"/>
    <property type="project" value="InterPro"/>
</dbReference>
<name>A0A2N3Y4Z1_SACSN</name>
<dbReference type="InterPro" id="IPR015029">
    <property type="entry name" value="PrnB"/>
</dbReference>
<organism evidence="1 2">
    <name type="scientific">Saccharopolyspora spinosa</name>
    <dbReference type="NCBI Taxonomy" id="60894"/>
    <lineage>
        <taxon>Bacteria</taxon>
        <taxon>Bacillati</taxon>
        <taxon>Actinomycetota</taxon>
        <taxon>Actinomycetes</taxon>
        <taxon>Pseudonocardiales</taxon>
        <taxon>Pseudonocardiaceae</taxon>
        <taxon>Saccharopolyspora</taxon>
    </lineage>
</organism>
<gene>
    <name evidence="1" type="ORF">A8926_6016</name>
</gene>
<dbReference type="GO" id="GO:0019441">
    <property type="term" value="P:L-tryptophan catabolic process to kynurenine"/>
    <property type="evidence" value="ECO:0007669"/>
    <property type="project" value="InterPro"/>
</dbReference>
<reference evidence="1" key="1">
    <citation type="submission" date="2017-12" db="EMBL/GenBank/DDBJ databases">
        <title>Sequencing the genomes of 1000 Actinobacteria strains.</title>
        <authorList>
            <person name="Klenk H.-P."/>
        </authorList>
    </citation>
    <scope>NUCLEOTIDE SEQUENCE [LARGE SCALE GENOMIC DNA]</scope>
    <source>
        <strain evidence="1">DSM 44228</strain>
    </source>
</reference>
<sequence length="367" mass="40331">MQVKTANSLRGFVDDEHIRHLDPLDFDIRLPSLWEANAAGDVRALLAILNDILPSLETTKAMSLPESVATIRDLGIVMGSVKRHGVEPVVAIPELEAPLRAIGERTGMIPRDTIHHYIRWNPTGRRERMYTGEPMEKLLMASVRISLPRLSAAVDVCTALHTAEAGDLDFALAANELAALVGAMEDSIDTVIADVTPEFFARTIRPYFEDIRIGEDTFLGPAAAHVPLALVDLLLWASDHSDSEYLKFVHESAIYGLEHWRPLYQEWGNAPSLAARVIGALERGPKGEVPLAMHASVEALCRTLRSLMVFRGKHLTVARKAYADEVRLYELGSGGGSIGLLTNITSLVKGMWHMLRGPAPRNTRSAT</sequence>
<dbReference type="EMBL" id="PJNB01000001">
    <property type="protein sequence ID" value="PKW17974.1"/>
    <property type="molecule type" value="Genomic_DNA"/>
</dbReference>
<dbReference type="Gene3D" id="1.20.58.1320">
    <property type="match status" value="1"/>
</dbReference>
<keyword evidence="2" id="KW-1185">Reference proteome</keyword>
<dbReference type="OrthoDB" id="918766at2"/>
<proteinExistence type="predicted"/>
<comment type="caution">
    <text evidence="1">The sequence shown here is derived from an EMBL/GenBank/DDBJ whole genome shotgun (WGS) entry which is preliminary data.</text>
</comment>
<evidence type="ECO:0000313" key="2">
    <source>
        <dbReference type="Proteomes" id="UP000233786"/>
    </source>
</evidence>
<dbReference type="Proteomes" id="UP000233786">
    <property type="component" value="Unassembled WGS sequence"/>
</dbReference>
<dbReference type="AlphaFoldDB" id="A0A2N3Y4Z1"/>
<dbReference type="SUPFAM" id="SSF140959">
    <property type="entry name" value="Indolic compounds 2,3-dioxygenase-like"/>
    <property type="match status" value="1"/>
</dbReference>